<gene>
    <name evidence="1" type="ORF">JKK62_05955</name>
</gene>
<name>A0A934TYM8_9FIRM</name>
<dbReference type="Proteomes" id="UP000633365">
    <property type="component" value="Unassembled WGS sequence"/>
</dbReference>
<sequence length="316" mass="35282">MKNGQVIKSADSADLMKEMELVNQYSRRQLSADEVYLFTVALCDNDVDRDYERFTVESLFALEKLFVGKTGIIDHDPTAKNQKARIISCKVESVDGAFTSRGDQLFRLTARAYIRRTEGNAELIEAIEAGIVKEVSVGCSVGHTVCSICRNEMHSPLCSHQKGREYDGELCYGELTEPKDAYEFSFVAVPAQRAAGVIKGYKEKDMNEICKALTGENEVTLTKGEAASLKEYIERLESDSAYAEAYREELVQKLKTALREKGVQLDYAVENCILAKLSIDEAKSLLKALSRKDQKVKVQLSGKESDEPVGNTEFRI</sequence>
<protein>
    <submittedName>
        <fullName evidence="1">Uncharacterized protein</fullName>
    </submittedName>
</protein>
<comment type="caution">
    <text evidence="1">The sequence shown here is derived from an EMBL/GenBank/DDBJ whole genome shotgun (WGS) entry which is preliminary data.</text>
</comment>
<dbReference type="EMBL" id="JAEQMG010000048">
    <property type="protein sequence ID" value="MBK6088201.1"/>
    <property type="molecule type" value="Genomic_DNA"/>
</dbReference>
<evidence type="ECO:0000313" key="1">
    <source>
        <dbReference type="EMBL" id="MBK6088201.1"/>
    </source>
</evidence>
<accession>A0A934TYM8</accession>
<evidence type="ECO:0000313" key="2">
    <source>
        <dbReference type="Proteomes" id="UP000633365"/>
    </source>
</evidence>
<organism evidence="1 2">
    <name type="scientific">Ruminococcus difficilis</name>
    <dbReference type="NCBI Taxonomy" id="2763069"/>
    <lineage>
        <taxon>Bacteria</taxon>
        <taxon>Bacillati</taxon>
        <taxon>Bacillota</taxon>
        <taxon>Clostridia</taxon>
        <taxon>Eubacteriales</taxon>
        <taxon>Oscillospiraceae</taxon>
        <taxon>Ruminococcus</taxon>
    </lineage>
</organism>
<dbReference type="AlphaFoldDB" id="A0A934TYM8"/>
<dbReference type="RefSeq" id="WP_186832801.1">
    <property type="nucleotide sequence ID" value="NZ_JAEQMG010000048.1"/>
</dbReference>
<proteinExistence type="predicted"/>
<keyword evidence="2" id="KW-1185">Reference proteome</keyword>
<reference evidence="1" key="1">
    <citation type="submission" date="2021-01" db="EMBL/GenBank/DDBJ databases">
        <title>Genome public.</title>
        <authorList>
            <person name="Liu C."/>
            <person name="Sun Q."/>
        </authorList>
    </citation>
    <scope>NUCLEOTIDE SEQUENCE</scope>
    <source>
        <strain evidence="1">M6</strain>
    </source>
</reference>